<dbReference type="Proteomes" id="UP000241167">
    <property type="component" value="Unassembled WGS sequence"/>
</dbReference>
<reference evidence="2 3" key="1">
    <citation type="submission" date="2018-03" db="EMBL/GenBank/DDBJ databases">
        <title>The draft genome of Sphingosinicella sp. GL-C-18.</title>
        <authorList>
            <person name="Liu L."/>
            <person name="Li L."/>
            <person name="Liang L."/>
            <person name="Zhang X."/>
            <person name="Wang T."/>
        </authorList>
    </citation>
    <scope>NUCLEOTIDE SEQUENCE [LARGE SCALE GENOMIC DNA]</scope>
    <source>
        <strain evidence="2 3">GL-C-18</strain>
    </source>
</reference>
<accession>A0A2P7QFR2</accession>
<sequence length="155" mass="17606">MAILPIPDVRFKGFSKDVVDFYHPDQDVFFISDALFRQIEQVDPASLEHVEFYVQAKDAKLPFHAVMPRRVIEAVDPRRTRVVIKDTSYGFRVVKFPDGVVFKSNNLQGVASFSDIDAGGWYWSKDLVDIVQSRGVRGCYLQSVASVPPREVARL</sequence>
<comment type="caution">
    <text evidence="2">The sequence shown here is derived from an EMBL/GenBank/DDBJ whole genome shotgun (WGS) entry which is preliminary data.</text>
</comment>
<organism evidence="2 3">
    <name type="scientific">Allosphingosinicella deserti</name>
    <dbReference type="NCBI Taxonomy" id="2116704"/>
    <lineage>
        <taxon>Bacteria</taxon>
        <taxon>Pseudomonadati</taxon>
        <taxon>Pseudomonadota</taxon>
        <taxon>Alphaproteobacteria</taxon>
        <taxon>Sphingomonadales</taxon>
        <taxon>Sphingomonadaceae</taxon>
        <taxon>Allosphingosinicella</taxon>
    </lineage>
</organism>
<dbReference type="AlphaFoldDB" id="A0A2P7QFR2"/>
<gene>
    <name evidence="2" type="ORF">C7I55_24105</name>
</gene>
<dbReference type="Pfam" id="PF07791">
    <property type="entry name" value="Imm11"/>
    <property type="match status" value="1"/>
</dbReference>
<dbReference type="InterPro" id="IPR012433">
    <property type="entry name" value="Imm11"/>
</dbReference>
<evidence type="ECO:0000313" key="2">
    <source>
        <dbReference type="EMBL" id="PSJ36800.1"/>
    </source>
</evidence>
<name>A0A2P7QFR2_9SPHN</name>
<keyword evidence="3" id="KW-1185">Reference proteome</keyword>
<evidence type="ECO:0000313" key="3">
    <source>
        <dbReference type="Proteomes" id="UP000241167"/>
    </source>
</evidence>
<dbReference type="EMBL" id="PXYI01000011">
    <property type="protein sequence ID" value="PSJ36800.1"/>
    <property type="molecule type" value="Genomic_DNA"/>
</dbReference>
<evidence type="ECO:0000259" key="1">
    <source>
        <dbReference type="Pfam" id="PF07791"/>
    </source>
</evidence>
<proteinExistence type="predicted"/>
<protein>
    <recommendedName>
        <fullName evidence="1">Immunity MXAN-0049 protein domain-containing protein</fullName>
    </recommendedName>
</protein>
<feature type="domain" description="Immunity MXAN-0049 protein" evidence="1">
    <location>
        <begin position="27"/>
        <end position="145"/>
    </location>
</feature>